<evidence type="ECO:0000256" key="5">
    <source>
        <dbReference type="ARBA" id="ARBA00022692"/>
    </source>
</evidence>
<evidence type="ECO:0000256" key="2">
    <source>
        <dbReference type="ARBA" id="ARBA00009843"/>
    </source>
</evidence>
<feature type="transmembrane region" description="Helical" evidence="8">
    <location>
        <begin position="274"/>
        <end position="292"/>
    </location>
</feature>
<dbReference type="KEGG" id="kol:Kole_0883"/>
<dbReference type="RefSeq" id="WP_015868254.1">
    <property type="nucleotide sequence ID" value="NC_012785.1"/>
</dbReference>
<dbReference type="InterPro" id="IPR051475">
    <property type="entry name" value="Diverse_Ion_Transporter"/>
</dbReference>
<keyword evidence="7 8" id="KW-0472">Membrane</keyword>
<dbReference type="STRING" id="521045.Kole_0883"/>
<dbReference type="GO" id="GO:0005886">
    <property type="term" value="C:plasma membrane"/>
    <property type="evidence" value="ECO:0007669"/>
    <property type="project" value="UniProtKB-SubCell"/>
</dbReference>
<feature type="transmembrane region" description="Helical" evidence="8">
    <location>
        <begin position="312"/>
        <end position="331"/>
    </location>
</feature>
<dbReference type="AlphaFoldDB" id="C5CGL0"/>
<dbReference type="PANTHER" id="PTHR43568">
    <property type="entry name" value="P PROTEIN"/>
    <property type="match status" value="1"/>
</dbReference>
<feature type="transmembrane region" description="Helical" evidence="8">
    <location>
        <begin position="96"/>
        <end position="128"/>
    </location>
</feature>
<keyword evidence="11" id="KW-1185">Reference proteome</keyword>
<feature type="transmembrane region" description="Helical" evidence="8">
    <location>
        <begin position="403"/>
        <end position="424"/>
    </location>
</feature>
<feature type="transmembrane region" description="Helical" evidence="8">
    <location>
        <begin position="223"/>
        <end position="239"/>
    </location>
</feature>
<keyword evidence="4" id="KW-1003">Cell membrane</keyword>
<accession>C5CGL0</accession>
<proteinExistence type="inferred from homology"/>
<protein>
    <submittedName>
        <fullName evidence="10">Citrate transporter</fullName>
    </submittedName>
</protein>
<dbReference type="OrthoDB" id="9765532at2"/>
<dbReference type="eggNOG" id="COG1055">
    <property type="taxonomic scope" value="Bacteria"/>
</dbReference>
<dbReference type="Pfam" id="PF03600">
    <property type="entry name" value="CitMHS"/>
    <property type="match status" value="1"/>
</dbReference>
<evidence type="ECO:0000313" key="11">
    <source>
        <dbReference type="Proteomes" id="UP000002382"/>
    </source>
</evidence>
<evidence type="ECO:0000256" key="8">
    <source>
        <dbReference type="SAM" id="Phobius"/>
    </source>
</evidence>
<evidence type="ECO:0000256" key="1">
    <source>
        <dbReference type="ARBA" id="ARBA00004651"/>
    </source>
</evidence>
<dbReference type="Proteomes" id="UP000002382">
    <property type="component" value="Chromosome"/>
</dbReference>
<evidence type="ECO:0000313" key="10">
    <source>
        <dbReference type="EMBL" id="ACR79592.1"/>
    </source>
</evidence>
<gene>
    <name evidence="10" type="ordered locus">Kole_0883</name>
</gene>
<feature type="transmembrane region" description="Helical" evidence="8">
    <location>
        <begin position="6"/>
        <end position="21"/>
    </location>
</feature>
<evidence type="ECO:0000256" key="7">
    <source>
        <dbReference type="ARBA" id="ARBA00023136"/>
    </source>
</evidence>
<keyword evidence="6 8" id="KW-1133">Transmembrane helix</keyword>
<organism evidence="10 11">
    <name type="scientific">Kosmotoga olearia (strain ATCC BAA-1733 / DSM 21960 / TBF 19.5.1)</name>
    <dbReference type="NCBI Taxonomy" id="521045"/>
    <lineage>
        <taxon>Bacteria</taxon>
        <taxon>Thermotogati</taxon>
        <taxon>Thermotogota</taxon>
        <taxon>Thermotogae</taxon>
        <taxon>Kosmotogales</taxon>
        <taxon>Kosmotogaceae</taxon>
        <taxon>Kosmotoga</taxon>
    </lineage>
</organism>
<dbReference type="EMBL" id="CP001634">
    <property type="protein sequence ID" value="ACR79592.1"/>
    <property type="molecule type" value="Genomic_DNA"/>
</dbReference>
<reference evidence="10 11" key="2">
    <citation type="journal article" date="2011" name="J. Bacteriol.">
        <title>Genome Sequence of Kosmotoga olearia Strain TBF 19.5.1, a Thermophilic Bacterium with a Wide Growth Temperature Range, Isolated from the Troll B Oil Platform in the North Sea.</title>
        <authorList>
            <person name="Swithers K.S."/>
            <person name="Dipippo J.L."/>
            <person name="Bruce D.C."/>
            <person name="Detter C."/>
            <person name="Tapia R."/>
            <person name="Han S."/>
            <person name="Goodwin L.A."/>
            <person name="Han J."/>
            <person name="Woyke T."/>
            <person name="Pitluck S."/>
            <person name="Pennacchio L."/>
            <person name="Nolan M."/>
            <person name="Mikhailova N."/>
            <person name="Land M.L."/>
            <person name="Nesbo C.L."/>
            <person name="Gogarten J.P."/>
            <person name="Noll K.M."/>
        </authorList>
    </citation>
    <scope>NUCLEOTIDE SEQUENCE [LARGE SCALE GENOMIC DNA]</scope>
    <source>
        <strain evidence="11">ATCC BAA-1733 / DSM 21960 / TBF 19.5.1</strain>
    </source>
</reference>
<dbReference type="HOGENOM" id="CLU_011920_4_0_0"/>
<evidence type="ECO:0000259" key="9">
    <source>
        <dbReference type="Pfam" id="PF03600"/>
    </source>
</evidence>
<keyword evidence="5 8" id="KW-0812">Transmembrane</keyword>
<name>C5CGL0_KOSOT</name>
<feature type="domain" description="Citrate transporter-like" evidence="9">
    <location>
        <begin position="16"/>
        <end position="368"/>
    </location>
</feature>
<evidence type="ECO:0000256" key="3">
    <source>
        <dbReference type="ARBA" id="ARBA00022448"/>
    </source>
</evidence>
<reference evidence="10 11" key="1">
    <citation type="submission" date="2009-06" db="EMBL/GenBank/DDBJ databases">
        <title>Complete sequence of Thermotogales bacterium TBF 19.5.1.</title>
        <authorList>
            <consortium name="US DOE Joint Genome Institute"/>
            <person name="Lucas S."/>
            <person name="Copeland A."/>
            <person name="Lapidus A."/>
            <person name="Glavina del Rio T."/>
            <person name="Tice H."/>
            <person name="Bruce D."/>
            <person name="Goodwin L."/>
            <person name="Pitluck S."/>
            <person name="Chertkov O."/>
            <person name="Brettin T."/>
            <person name="Detter J.C."/>
            <person name="Han C."/>
            <person name="Schmutz J."/>
            <person name="Larimer F."/>
            <person name="Land M."/>
            <person name="Hauser L."/>
            <person name="Kyrpides N."/>
            <person name="Ovchinnikova G."/>
            <person name="Noll K."/>
        </authorList>
    </citation>
    <scope>NUCLEOTIDE SEQUENCE [LARGE SCALE GENOMIC DNA]</scope>
    <source>
        <strain evidence="11">ATCC BAA-1733 / DSM 21960 / TBF 19.5.1</strain>
    </source>
</reference>
<feature type="transmembrane region" description="Helical" evidence="8">
    <location>
        <begin position="56"/>
        <end position="75"/>
    </location>
</feature>
<dbReference type="GO" id="GO:0015105">
    <property type="term" value="F:arsenite transmembrane transporter activity"/>
    <property type="evidence" value="ECO:0007669"/>
    <property type="project" value="InterPro"/>
</dbReference>
<sequence>MSYQTVVAVSIFLISYFFLITERLNRMLVALFGATFMLIFGVFRDPAIVYKEYVDFNTIFLLIGMMIFVAVMKKSGIFEYFGALALKLSKGSMVKLYLYMVSVVALASSILDNVTTILVFVPITLAIADAVGLDPFPLVLGEIFSSNIGGALTLIGDPPNIMIGSAAGLSFMDFIVNLGPAIVLIFIATHTMIIFLLRKKLSVDLTDAKGIELTKAVTNRKNFRISIVLLVITTFLFLFQHELHLESSTIALLMAALSLTIMDRKNVEATLEEVEWSTILFFIGLFVVVGGLEETGVLENFAHLLIKLSRGSYHRTMLFITNASAVISAFIDNIPYTATMIPVVESMKKINPETFSNLNPLWWSLSLGACLGGNGTPIGASANIIGLAVLKKYYGKEISFVKFMAYGMLVVLVSMIISSVYLMVRY</sequence>
<dbReference type="InterPro" id="IPR004680">
    <property type="entry name" value="Cit_transptr-like_dom"/>
</dbReference>
<dbReference type="InterPro" id="IPR000802">
    <property type="entry name" value="Arsenical_pump_ArsB"/>
</dbReference>
<dbReference type="CDD" id="cd01116">
    <property type="entry name" value="P_permease"/>
    <property type="match status" value="1"/>
</dbReference>
<dbReference type="PRINTS" id="PR00758">
    <property type="entry name" value="ARSENICPUMP"/>
</dbReference>
<evidence type="ECO:0000256" key="6">
    <source>
        <dbReference type="ARBA" id="ARBA00022989"/>
    </source>
</evidence>
<feature type="transmembrane region" description="Helical" evidence="8">
    <location>
        <begin position="28"/>
        <end position="44"/>
    </location>
</feature>
<dbReference type="PANTHER" id="PTHR43568:SF1">
    <property type="entry name" value="P PROTEIN"/>
    <property type="match status" value="1"/>
</dbReference>
<comment type="subcellular location">
    <subcellularLocation>
        <location evidence="1">Cell membrane</location>
        <topology evidence="1">Multi-pass membrane protein</topology>
    </subcellularLocation>
</comment>
<feature type="transmembrane region" description="Helical" evidence="8">
    <location>
        <begin position="174"/>
        <end position="197"/>
    </location>
</feature>
<evidence type="ECO:0000256" key="4">
    <source>
        <dbReference type="ARBA" id="ARBA00022475"/>
    </source>
</evidence>
<comment type="similarity">
    <text evidence="2">Belongs to the CitM (TC 2.A.11) transporter family.</text>
</comment>
<keyword evidence="3" id="KW-0813">Transport</keyword>